<reference evidence="1" key="2">
    <citation type="journal article" date="2015" name="Data Brief">
        <title>Shoot transcriptome of the giant reed, Arundo donax.</title>
        <authorList>
            <person name="Barrero R.A."/>
            <person name="Guerrero F.D."/>
            <person name="Moolhuijzen P."/>
            <person name="Goolsby J.A."/>
            <person name="Tidwell J."/>
            <person name="Bellgard S.E."/>
            <person name="Bellgard M.I."/>
        </authorList>
    </citation>
    <scope>NUCLEOTIDE SEQUENCE</scope>
    <source>
        <tissue evidence="1">Shoot tissue taken approximately 20 cm above the soil surface</tissue>
    </source>
</reference>
<proteinExistence type="predicted"/>
<accession>A0A0A8YZ33</accession>
<dbReference type="EMBL" id="GBRH01270023">
    <property type="protein sequence ID" value="JAD27872.1"/>
    <property type="molecule type" value="Transcribed_RNA"/>
</dbReference>
<dbReference type="AlphaFoldDB" id="A0A0A8YZ33"/>
<name>A0A0A8YZ33_ARUDO</name>
<sequence length="18" mass="2008">MVPSIEELHSHGGMTLRN</sequence>
<organism evidence="1">
    <name type="scientific">Arundo donax</name>
    <name type="common">Giant reed</name>
    <name type="synonym">Donax arundinaceus</name>
    <dbReference type="NCBI Taxonomy" id="35708"/>
    <lineage>
        <taxon>Eukaryota</taxon>
        <taxon>Viridiplantae</taxon>
        <taxon>Streptophyta</taxon>
        <taxon>Embryophyta</taxon>
        <taxon>Tracheophyta</taxon>
        <taxon>Spermatophyta</taxon>
        <taxon>Magnoliopsida</taxon>
        <taxon>Liliopsida</taxon>
        <taxon>Poales</taxon>
        <taxon>Poaceae</taxon>
        <taxon>PACMAD clade</taxon>
        <taxon>Arundinoideae</taxon>
        <taxon>Arundineae</taxon>
        <taxon>Arundo</taxon>
    </lineage>
</organism>
<protein>
    <submittedName>
        <fullName evidence="1">Uncharacterized protein</fullName>
    </submittedName>
</protein>
<evidence type="ECO:0000313" key="1">
    <source>
        <dbReference type="EMBL" id="JAD27872.1"/>
    </source>
</evidence>
<reference evidence="1" key="1">
    <citation type="submission" date="2014-09" db="EMBL/GenBank/DDBJ databases">
        <authorList>
            <person name="Magalhaes I.L.F."/>
            <person name="Oliveira U."/>
            <person name="Santos F.R."/>
            <person name="Vidigal T.H.D.A."/>
            <person name="Brescovit A.D."/>
            <person name="Santos A.J."/>
        </authorList>
    </citation>
    <scope>NUCLEOTIDE SEQUENCE</scope>
    <source>
        <tissue evidence="1">Shoot tissue taken approximately 20 cm above the soil surface</tissue>
    </source>
</reference>